<evidence type="ECO:0000256" key="1">
    <source>
        <dbReference type="SAM" id="Phobius"/>
    </source>
</evidence>
<protein>
    <submittedName>
        <fullName evidence="2">Uncharacterized protein</fullName>
    </submittedName>
</protein>
<keyword evidence="3" id="KW-1185">Reference proteome</keyword>
<dbReference type="Proteomes" id="UP001500957">
    <property type="component" value="Unassembled WGS sequence"/>
</dbReference>
<reference evidence="2 3" key="1">
    <citation type="journal article" date="2019" name="Int. J. Syst. Evol. Microbiol.">
        <title>The Global Catalogue of Microorganisms (GCM) 10K type strain sequencing project: providing services to taxonomists for standard genome sequencing and annotation.</title>
        <authorList>
            <consortium name="The Broad Institute Genomics Platform"/>
            <consortium name="The Broad Institute Genome Sequencing Center for Infectious Disease"/>
            <person name="Wu L."/>
            <person name="Ma J."/>
        </authorList>
    </citation>
    <scope>NUCLEOTIDE SEQUENCE [LARGE SCALE GENOMIC DNA]</scope>
    <source>
        <strain evidence="2 3">JCM 10671</strain>
    </source>
</reference>
<keyword evidence="1" id="KW-0472">Membrane</keyword>
<evidence type="ECO:0000313" key="3">
    <source>
        <dbReference type="Proteomes" id="UP001500957"/>
    </source>
</evidence>
<organism evidence="2 3">
    <name type="scientific">Sporichthya brevicatena</name>
    <dbReference type="NCBI Taxonomy" id="171442"/>
    <lineage>
        <taxon>Bacteria</taxon>
        <taxon>Bacillati</taxon>
        <taxon>Actinomycetota</taxon>
        <taxon>Actinomycetes</taxon>
        <taxon>Sporichthyales</taxon>
        <taxon>Sporichthyaceae</taxon>
        <taxon>Sporichthya</taxon>
    </lineage>
</organism>
<dbReference type="EMBL" id="BAAAHE010000014">
    <property type="protein sequence ID" value="GAA0617478.1"/>
    <property type="molecule type" value="Genomic_DNA"/>
</dbReference>
<comment type="caution">
    <text evidence="2">The sequence shown here is derived from an EMBL/GenBank/DDBJ whole genome shotgun (WGS) entry which is preliminary data.</text>
</comment>
<feature type="transmembrane region" description="Helical" evidence="1">
    <location>
        <begin position="12"/>
        <end position="30"/>
    </location>
</feature>
<keyword evidence="1" id="KW-0812">Transmembrane</keyword>
<feature type="transmembrane region" description="Helical" evidence="1">
    <location>
        <begin position="42"/>
        <end position="64"/>
    </location>
</feature>
<gene>
    <name evidence="2" type="ORF">GCM10009547_19650</name>
</gene>
<name>A0ABN1GRL8_9ACTN</name>
<keyword evidence="1" id="KW-1133">Transmembrane helix</keyword>
<proteinExistence type="predicted"/>
<accession>A0ABN1GRL8</accession>
<sequence>MAATLWTPADLAVTSILVGVGALLWFVGWYSASDKLVEGDQIAALNLSAAGTLLAGAGLVSWFLNGRRSICTRRRRLVERRRAQLRPATVARAAALPETAATAKESLAPRASSPVLVAGESLRRFHRADCPLATGRNWPAAERSAHEAAGRAACGACRP</sequence>
<evidence type="ECO:0000313" key="2">
    <source>
        <dbReference type="EMBL" id="GAA0617478.1"/>
    </source>
</evidence>